<name>A0A2C6KJM7_9APIC</name>
<feature type="region of interest" description="Disordered" evidence="1">
    <location>
        <begin position="1"/>
        <end position="359"/>
    </location>
</feature>
<feature type="compositionally biased region" description="Gly residues" evidence="1">
    <location>
        <begin position="177"/>
        <end position="186"/>
    </location>
</feature>
<feature type="compositionally biased region" description="Basic and acidic residues" evidence="1">
    <location>
        <begin position="28"/>
        <end position="37"/>
    </location>
</feature>
<feature type="region of interest" description="Disordered" evidence="1">
    <location>
        <begin position="371"/>
        <end position="390"/>
    </location>
</feature>
<dbReference type="EMBL" id="MIGC01005097">
    <property type="protein sequence ID" value="PHJ17319.1"/>
    <property type="molecule type" value="Genomic_DNA"/>
</dbReference>
<comment type="caution">
    <text evidence="2">The sequence shown here is derived from an EMBL/GenBank/DDBJ whole genome shotgun (WGS) entry which is preliminary data.</text>
</comment>
<accession>A0A2C6KJM7</accession>
<evidence type="ECO:0000313" key="3">
    <source>
        <dbReference type="Proteomes" id="UP000221165"/>
    </source>
</evidence>
<feature type="compositionally biased region" description="Low complexity" evidence="1">
    <location>
        <begin position="138"/>
        <end position="176"/>
    </location>
</feature>
<evidence type="ECO:0000256" key="1">
    <source>
        <dbReference type="SAM" id="MobiDB-lite"/>
    </source>
</evidence>
<feature type="compositionally biased region" description="Basic and acidic residues" evidence="1">
    <location>
        <begin position="320"/>
        <end position="330"/>
    </location>
</feature>
<feature type="compositionally biased region" description="Polar residues" evidence="1">
    <location>
        <begin position="346"/>
        <end position="359"/>
    </location>
</feature>
<organism evidence="2 3">
    <name type="scientific">Cystoisospora suis</name>
    <dbReference type="NCBI Taxonomy" id="483139"/>
    <lineage>
        <taxon>Eukaryota</taxon>
        <taxon>Sar</taxon>
        <taxon>Alveolata</taxon>
        <taxon>Apicomplexa</taxon>
        <taxon>Conoidasida</taxon>
        <taxon>Coccidia</taxon>
        <taxon>Eucoccidiorida</taxon>
        <taxon>Eimeriorina</taxon>
        <taxon>Sarcocystidae</taxon>
        <taxon>Cystoisospora</taxon>
    </lineage>
</organism>
<feature type="compositionally biased region" description="Polar residues" evidence="1">
    <location>
        <begin position="403"/>
        <end position="418"/>
    </location>
</feature>
<evidence type="ECO:0000313" key="2">
    <source>
        <dbReference type="EMBL" id="PHJ17319.1"/>
    </source>
</evidence>
<dbReference type="RefSeq" id="XP_067919043.1">
    <property type="nucleotide sequence ID" value="XM_068068982.1"/>
</dbReference>
<dbReference type="AlphaFoldDB" id="A0A2C6KJM7"/>
<feature type="compositionally biased region" description="Low complexity" evidence="1">
    <location>
        <begin position="258"/>
        <end position="275"/>
    </location>
</feature>
<dbReference type="GeneID" id="94432193"/>
<protein>
    <submittedName>
        <fullName evidence="2">Uncharacterized protein</fullName>
    </submittedName>
</protein>
<dbReference type="Proteomes" id="UP000221165">
    <property type="component" value="Unassembled WGS sequence"/>
</dbReference>
<reference evidence="2 3" key="1">
    <citation type="journal article" date="2017" name="Int. J. Parasitol.">
        <title>The genome of the protozoan parasite Cystoisospora suis and a reverse vaccinology approach to identify vaccine candidates.</title>
        <authorList>
            <person name="Palmieri N."/>
            <person name="Shrestha A."/>
            <person name="Ruttkowski B."/>
            <person name="Beck T."/>
            <person name="Vogl C."/>
            <person name="Tomley F."/>
            <person name="Blake D.P."/>
            <person name="Joachim A."/>
        </authorList>
    </citation>
    <scope>NUCLEOTIDE SEQUENCE [LARGE SCALE GENOMIC DNA]</scope>
    <source>
        <strain evidence="2 3">Wien I</strain>
    </source>
</reference>
<feature type="compositionally biased region" description="Polar residues" evidence="1">
    <location>
        <begin position="44"/>
        <end position="54"/>
    </location>
</feature>
<feature type="compositionally biased region" description="Basic residues" evidence="1">
    <location>
        <begin position="490"/>
        <end position="500"/>
    </location>
</feature>
<keyword evidence="3" id="KW-1185">Reference proteome</keyword>
<feature type="compositionally biased region" description="Basic and acidic residues" evidence="1">
    <location>
        <begin position="207"/>
        <end position="220"/>
    </location>
</feature>
<sequence length="500" mass="52083">MHAQGQQYASRGGGFQEDPHQGGGHTPGGERERRGGGADDVYNGHNSWQESQNIRGGGNLMDPHHLSSSHSERHGDSFDSEIYLRSAGGERGRGLAQHLHPGGDSPLVAPTSSGGGGGETAVRLRPAPSGGTMPPMESNSSTGNTSSSSYCSSSSGRGDHGSSLSHSSSSTSMSWERGGGGEGPGGSSSQRGGWKEDQIHLHGGPTHHRDSSDRLIHHMEGGAPHLGGGGVLLGSHSNSARGASVHPAHIPSRMHPGSLSSQSSSSSSSSMPSGSHPHRWEGHGVVSHYQPGSSSSSSLPGGGGVNKRMWGEQPQQHGSESGDHSGRRGISEGMMKMPGMHAGLSGRQQHWQHQSAQGSYYLQTEGGGANQWGMRREGSASSSSGSVPLERRAGEDEGLMWMNTGQRNPHSNRGSTDQRMIGPGGGAGAGGGGYMMRGSESMSYPSQHRHVNSNNPSHSNHSGMMASVGSQHGQPSYQQVKTTAPPPRPAVRKVKRQNQF</sequence>
<feature type="compositionally biased region" description="Basic and acidic residues" evidence="1">
    <location>
        <begin position="62"/>
        <end position="77"/>
    </location>
</feature>
<gene>
    <name evidence="2" type="ORF">CSUI_008860</name>
</gene>
<feature type="compositionally biased region" description="Gly residues" evidence="1">
    <location>
        <begin position="422"/>
        <end position="435"/>
    </location>
</feature>
<feature type="compositionally biased region" description="Gly residues" evidence="1">
    <location>
        <begin position="11"/>
        <end position="27"/>
    </location>
</feature>
<feature type="compositionally biased region" description="Polar residues" evidence="1">
    <location>
        <begin position="468"/>
        <end position="479"/>
    </location>
</feature>
<dbReference type="VEuPathDB" id="ToxoDB:CSUI_008860"/>
<proteinExistence type="predicted"/>
<feature type="compositionally biased region" description="Low complexity" evidence="1">
    <location>
        <begin position="452"/>
        <end position="462"/>
    </location>
</feature>
<feature type="region of interest" description="Disordered" evidence="1">
    <location>
        <begin position="401"/>
        <end position="500"/>
    </location>
</feature>